<proteinExistence type="predicted"/>
<organism evidence="2">
    <name type="scientific">Arundo donax</name>
    <name type="common">Giant reed</name>
    <name type="synonym">Donax arundinaceus</name>
    <dbReference type="NCBI Taxonomy" id="35708"/>
    <lineage>
        <taxon>Eukaryota</taxon>
        <taxon>Viridiplantae</taxon>
        <taxon>Streptophyta</taxon>
        <taxon>Embryophyta</taxon>
        <taxon>Tracheophyta</taxon>
        <taxon>Spermatophyta</taxon>
        <taxon>Magnoliopsida</taxon>
        <taxon>Liliopsida</taxon>
        <taxon>Poales</taxon>
        <taxon>Poaceae</taxon>
        <taxon>PACMAD clade</taxon>
        <taxon>Arundinoideae</taxon>
        <taxon>Arundineae</taxon>
        <taxon>Arundo</taxon>
    </lineage>
</organism>
<protein>
    <submittedName>
        <fullName evidence="2">Uncharacterized protein</fullName>
    </submittedName>
</protein>
<dbReference type="AlphaFoldDB" id="A0A0A8XMT1"/>
<evidence type="ECO:0000313" key="2">
    <source>
        <dbReference type="EMBL" id="JAD14344.1"/>
    </source>
</evidence>
<name>A0A0A8XMT1_ARUDO</name>
<feature type="compositionally biased region" description="Low complexity" evidence="1">
    <location>
        <begin position="35"/>
        <end position="47"/>
    </location>
</feature>
<evidence type="ECO:0000256" key="1">
    <source>
        <dbReference type="SAM" id="MobiDB-lite"/>
    </source>
</evidence>
<feature type="compositionally biased region" description="Basic and acidic residues" evidence="1">
    <location>
        <begin position="1"/>
        <end position="10"/>
    </location>
</feature>
<sequence>MRSGGRRDDQATSEATCKCSAERSAFGHRKEPPARGRSSSASRRSSPAAFTFSYPLAAGGNTRFISLRRCLSPLRRSIFGERSREATKQL</sequence>
<reference evidence="2" key="1">
    <citation type="submission" date="2014-09" db="EMBL/GenBank/DDBJ databases">
        <authorList>
            <person name="Magalhaes I.L.F."/>
            <person name="Oliveira U."/>
            <person name="Santos F.R."/>
            <person name="Vidigal T.H.D.A."/>
            <person name="Brescovit A.D."/>
            <person name="Santos A.J."/>
        </authorList>
    </citation>
    <scope>NUCLEOTIDE SEQUENCE</scope>
    <source>
        <tissue evidence="2">Shoot tissue taken approximately 20 cm above the soil surface</tissue>
    </source>
</reference>
<reference evidence="2" key="2">
    <citation type="journal article" date="2015" name="Data Brief">
        <title>Shoot transcriptome of the giant reed, Arundo donax.</title>
        <authorList>
            <person name="Barrero R.A."/>
            <person name="Guerrero F.D."/>
            <person name="Moolhuijzen P."/>
            <person name="Goolsby J.A."/>
            <person name="Tidwell J."/>
            <person name="Bellgard S.E."/>
            <person name="Bellgard M.I."/>
        </authorList>
    </citation>
    <scope>NUCLEOTIDE SEQUENCE</scope>
    <source>
        <tissue evidence="2">Shoot tissue taken approximately 20 cm above the soil surface</tissue>
    </source>
</reference>
<dbReference type="EMBL" id="GBRH01283551">
    <property type="protein sequence ID" value="JAD14344.1"/>
    <property type="molecule type" value="Transcribed_RNA"/>
</dbReference>
<feature type="region of interest" description="Disordered" evidence="1">
    <location>
        <begin position="1"/>
        <end position="47"/>
    </location>
</feature>
<accession>A0A0A8XMT1</accession>